<name>A0A6G1ES90_9ORYZ</name>
<feature type="compositionally biased region" description="Basic and acidic residues" evidence="1">
    <location>
        <begin position="17"/>
        <end position="27"/>
    </location>
</feature>
<evidence type="ECO:0000313" key="3">
    <source>
        <dbReference type="Proteomes" id="UP000479710"/>
    </source>
</evidence>
<evidence type="ECO:0000256" key="1">
    <source>
        <dbReference type="SAM" id="MobiDB-lite"/>
    </source>
</evidence>
<dbReference type="Proteomes" id="UP000479710">
    <property type="component" value="Unassembled WGS sequence"/>
</dbReference>
<feature type="region of interest" description="Disordered" evidence="1">
    <location>
        <begin position="1"/>
        <end position="40"/>
    </location>
</feature>
<accession>A0A6G1ES90</accession>
<proteinExistence type="predicted"/>
<reference evidence="2 3" key="1">
    <citation type="submission" date="2019-11" db="EMBL/GenBank/DDBJ databases">
        <title>Whole genome sequence of Oryza granulata.</title>
        <authorList>
            <person name="Li W."/>
        </authorList>
    </citation>
    <scope>NUCLEOTIDE SEQUENCE [LARGE SCALE GENOMIC DNA]</scope>
    <source>
        <strain evidence="3">cv. Menghai</strain>
        <tissue evidence="2">Leaf</tissue>
    </source>
</reference>
<comment type="caution">
    <text evidence="2">The sequence shown here is derived from an EMBL/GenBank/DDBJ whole genome shotgun (WGS) entry which is preliminary data.</text>
</comment>
<gene>
    <name evidence="2" type="ORF">E2562_033994</name>
</gene>
<feature type="compositionally biased region" description="Acidic residues" evidence="1">
    <location>
        <begin position="31"/>
        <end position="40"/>
    </location>
</feature>
<keyword evidence="3" id="KW-1185">Reference proteome</keyword>
<dbReference type="EMBL" id="SPHZ02000003">
    <property type="protein sequence ID" value="KAF0927500.1"/>
    <property type="molecule type" value="Genomic_DNA"/>
</dbReference>
<organism evidence="2 3">
    <name type="scientific">Oryza meyeriana var. granulata</name>
    <dbReference type="NCBI Taxonomy" id="110450"/>
    <lineage>
        <taxon>Eukaryota</taxon>
        <taxon>Viridiplantae</taxon>
        <taxon>Streptophyta</taxon>
        <taxon>Embryophyta</taxon>
        <taxon>Tracheophyta</taxon>
        <taxon>Spermatophyta</taxon>
        <taxon>Magnoliopsida</taxon>
        <taxon>Liliopsida</taxon>
        <taxon>Poales</taxon>
        <taxon>Poaceae</taxon>
        <taxon>BOP clade</taxon>
        <taxon>Oryzoideae</taxon>
        <taxon>Oryzeae</taxon>
        <taxon>Oryzinae</taxon>
        <taxon>Oryza</taxon>
        <taxon>Oryza meyeriana</taxon>
    </lineage>
</organism>
<sequence length="78" mass="8147">MPRRAASFGSTSCGRRCPREDEDKKVVGDVPSDDSADSDFIADTEKEDYASDRDVAVLTAAVAAAPAVAQPPSPPVLP</sequence>
<protein>
    <submittedName>
        <fullName evidence="2">Uncharacterized protein</fullName>
    </submittedName>
</protein>
<dbReference type="AlphaFoldDB" id="A0A6G1ES90"/>
<evidence type="ECO:0000313" key="2">
    <source>
        <dbReference type="EMBL" id="KAF0927500.1"/>
    </source>
</evidence>